<reference evidence="3" key="1">
    <citation type="journal article" date="2019" name="Int. J. Syst. Evol. Microbiol.">
        <title>The Global Catalogue of Microorganisms (GCM) 10K type strain sequencing project: providing services to taxonomists for standard genome sequencing and annotation.</title>
        <authorList>
            <consortium name="The Broad Institute Genomics Platform"/>
            <consortium name="The Broad Institute Genome Sequencing Center for Infectious Disease"/>
            <person name="Wu L."/>
            <person name="Ma J."/>
        </authorList>
    </citation>
    <scope>NUCLEOTIDE SEQUENCE [LARGE SCALE GENOMIC DNA]</scope>
    <source>
        <strain evidence="3">CCUG 57942</strain>
    </source>
</reference>
<protein>
    <submittedName>
        <fullName evidence="2">DUF4340 domain-containing protein</fullName>
    </submittedName>
</protein>
<dbReference type="Proteomes" id="UP001597389">
    <property type="component" value="Unassembled WGS sequence"/>
</dbReference>
<evidence type="ECO:0000259" key="1">
    <source>
        <dbReference type="Pfam" id="PF14238"/>
    </source>
</evidence>
<proteinExistence type="predicted"/>
<evidence type="ECO:0000313" key="2">
    <source>
        <dbReference type="EMBL" id="MFD2157305.1"/>
    </source>
</evidence>
<evidence type="ECO:0000313" key="3">
    <source>
        <dbReference type="Proteomes" id="UP001597389"/>
    </source>
</evidence>
<accession>A0ABW4Z5P5</accession>
<dbReference type="EMBL" id="JBHUJB010000005">
    <property type="protein sequence ID" value="MFD2157305.1"/>
    <property type="molecule type" value="Genomic_DNA"/>
</dbReference>
<dbReference type="Pfam" id="PF14238">
    <property type="entry name" value="DUF4340"/>
    <property type="match status" value="1"/>
</dbReference>
<comment type="caution">
    <text evidence="2">The sequence shown here is derived from an EMBL/GenBank/DDBJ whole genome shotgun (WGS) entry which is preliminary data.</text>
</comment>
<sequence>MKTFVSIFLILSTVALSIMSLVQLGQVDFASEFSNADAKPTNTRLFDHDLRATANVVIESNRFPTHAFSYSPENGLWMGVEPWQDRADGPKAIEKLVLFALNAEIQDSLPATPDNLQALGFEEQAINILFTNSLNDTIANFSIGATSAWHKKIEGKQELLIPTVYLRLRNSDLDDHIYLCTDTTGDIQKLFSDKLTHFRDHRPFALNIQTLNQVRLLRDKTEILLTHPTPNAPWMLTKPLELPTDRSAVMKFLANLSKLEAIALHSTDSVTLPESSDSQFEIAVTTFGSDDETTLKVFPPTEGAGSCYATVSNRDVVFELPLIATPNTSNYITQLPKSVNELRSRQMMQWPKALRADLRSVIIRTPAALAEPVIIGRIPGEPYQLITNEGKQTIDESVFASLMQSLAATPVKDFASDAATDFSPFGLDQPLLLIDFLFFEGQPIQLRFGKVTQAATTANTPPTESYFANLRGSPIVWEVNSDLISKIPTRSWLWKPREIWTLPVIDITQFTAQRKGQEKLTVNYDYLEDTFTATLGDQDMTPNLLPQRAKFFLNENHVLTAQRRLSPNDPAAHEALKDPIFTTTITVQEFDNQGLPSQLSTYQLDLAKPNKSGSSAFYYAKANNIEGYFTLNIETVRKLAALDLFEDQD</sequence>
<name>A0ABW4Z5P5_9BACT</name>
<dbReference type="RefSeq" id="WP_377091331.1">
    <property type="nucleotide sequence ID" value="NZ_JBHSJL010000014.1"/>
</dbReference>
<organism evidence="2 3">
    <name type="scientific">Rubritalea tangerina</name>
    <dbReference type="NCBI Taxonomy" id="430798"/>
    <lineage>
        <taxon>Bacteria</taxon>
        <taxon>Pseudomonadati</taxon>
        <taxon>Verrucomicrobiota</taxon>
        <taxon>Verrucomicrobiia</taxon>
        <taxon>Verrucomicrobiales</taxon>
        <taxon>Rubritaleaceae</taxon>
        <taxon>Rubritalea</taxon>
    </lineage>
</organism>
<gene>
    <name evidence="2" type="ORF">ACFSW8_00165</name>
</gene>
<dbReference type="InterPro" id="IPR025641">
    <property type="entry name" value="DUF4340"/>
</dbReference>
<feature type="domain" description="DUF4340" evidence="1">
    <location>
        <begin position="386"/>
        <end position="523"/>
    </location>
</feature>
<keyword evidence="3" id="KW-1185">Reference proteome</keyword>